<evidence type="ECO:0000313" key="3">
    <source>
        <dbReference type="Ensembl" id="ENSCVAP00000027735.1"/>
    </source>
</evidence>
<dbReference type="InterPro" id="IPR043153">
    <property type="entry name" value="DENN_C"/>
</dbReference>
<dbReference type="FunFam" id="3.40.50.11500:FF:000006">
    <property type="entry name" value="SET binding factor 2"/>
    <property type="match status" value="1"/>
</dbReference>
<proteinExistence type="predicted"/>
<protein>
    <recommendedName>
        <fullName evidence="2">UDENN domain-containing protein</fullName>
    </recommendedName>
</protein>
<organism evidence="3 4">
    <name type="scientific">Cyprinodon variegatus</name>
    <name type="common">Sheepshead minnow</name>
    <dbReference type="NCBI Taxonomy" id="28743"/>
    <lineage>
        <taxon>Eukaryota</taxon>
        <taxon>Metazoa</taxon>
        <taxon>Chordata</taxon>
        <taxon>Craniata</taxon>
        <taxon>Vertebrata</taxon>
        <taxon>Euteleostomi</taxon>
        <taxon>Actinopterygii</taxon>
        <taxon>Neopterygii</taxon>
        <taxon>Teleostei</taxon>
        <taxon>Neoteleostei</taxon>
        <taxon>Acanthomorphata</taxon>
        <taxon>Ovalentaria</taxon>
        <taxon>Atherinomorphae</taxon>
        <taxon>Cyprinodontiformes</taxon>
        <taxon>Cyprinodontidae</taxon>
        <taxon>Cyprinodon</taxon>
    </lineage>
</organism>
<dbReference type="InterPro" id="IPR037516">
    <property type="entry name" value="Tripartite_DENN"/>
</dbReference>
<feature type="domain" description="UDENN" evidence="2">
    <location>
        <begin position="1"/>
        <end position="372"/>
    </location>
</feature>
<dbReference type="InterPro" id="IPR051696">
    <property type="entry name" value="DENN_Domain_GEFs"/>
</dbReference>
<dbReference type="PROSITE" id="PS50211">
    <property type="entry name" value="DENN"/>
    <property type="match status" value="1"/>
</dbReference>
<dbReference type="InterPro" id="IPR005113">
    <property type="entry name" value="uDENN_dom"/>
</dbReference>
<reference evidence="3" key="2">
    <citation type="submission" date="2025-09" db="UniProtKB">
        <authorList>
            <consortium name="Ensembl"/>
        </authorList>
    </citation>
    <scope>IDENTIFICATION</scope>
</reference>
<dbReference type="GO" id="GO:0005085">
    <property type="term" value="F:guanyl-nucleotide exchange factor activity"/>
    <property type="evidence" value="ECO:0007669"/>
    <property type="project" value="UniProtKB-KW"/>
</dbReference>
<accession>A0A3Q2GJV2</accession>
<dbReference type="AlphaFoldDB" id="A0A3Q2GJV2"/>
<dbReference type="GO" id="GO:0032483">
    <property type="term" value="P:regulation of Rab protein signal transduction"/>
    <property type="evidence" value="ECO:0007669"/>
    <property type="project" value="TreeGrafter"/>
</dbReference>
<dbReference type="Ensembl" id="ENSCVAT00000030130.1">
    <property type="protein sequence ID" value="ENSCVAP00000027735.1"/>
    <property type="gene ID" value="ENSCVAG00000014348.1"/>
</dbReference>
<dbReference type="PANTHER" id="PTHR12296">
    <property type="entry name" value="DENN DOMAIN-CONTAINING PROTEIN 4"/>
    <property type="match status" value="1"/>
</dbReference>
<dbReference type="STRING" id="28743.ENSCVAP00000027735"/>
<evidence type="ECO:0000313" key="4">
    <source>
        <dbReference type="Proteomes" id="UP000265020"/>
    </source>
</evidence>
<dbReference type="Gene3D" id="3.30.450.200">
    <property type="match status" value="1"/>
</dbReference>
<dbReference type="Pfam" id="PF02141">
    <property type="entry name" value="DENN"/>
    <property type="match status" value="1"/>
</dbReference>
<dbReference type="InterPro" id="IPR001194">
    <property type="entry name" value="cDENN_dom"/>
</dbReference>
<dbReference type="GO" id="GO:0031410">
    <property type="term" value="C:cytoplasmic vesicle"/>
    <property type="evidence" value="ECO:0007669"/>
    <property type="project" value="TreeGrafter"/>
</dbReference>
<keyword evidence="1" id="KW-0344">Guanine-nucleotide releasing factor</keyword>
<dbReference type="SMART" id="SM00799">
    <property type="entry name" value="DENN"/>
    <property type="match status" value="1"/>
</dbReference>
<keyword evidence="4" id="KW-1185">Reference proteome</keyword>
<evidence type="ECO:0000256" key="1">
    <source>
        <dbReference type="ARBA" id="ARBA00022658"/>
    </source>
</evidence>
<sequence length="372" mass="41811">MAWTRFLYTLVEGEGQGRILQRFPEKDWEDSPFPQGVELFCQPSGWQLVPERQPASFFVAVLTDINSERHYCACFTFWEGLDNPQVRLRATDAGDADEADEEPAVVQPAKVFAPKSLVVVSRLDYTEAFRNCLGLIYTVHVDGLPTPLETVIGNLLTCVIPIAGGSQRTITLGAGDRQVIQTPINDALPVSGSSVAQLFRQLGIVNVLYLFCAALTEHKILFLSSSYQRLTDACRGLLAIMFPLKYSFTYVPILPGKLLEVLSTPTPFIIGVNSFFRSETQELLDVIIADLDGGTVTIPECVHISLLPEPLLQQTQTALTLMTGRKPLRWWWEEIRAVFLWLFARLFQGYRWCLHIIRIHPEPVIPVHHSCL</sequence>
<dbReference type="Proteomes" id="UP000265020">
    <property type="component" value="Unassembled WGS sequence"/>
</dbReference>
<reference evidence="3" key="1">
    <citation type="submission" date="2025-08" db="UniProtKB">
        <authorList>
            <consortium name="Ensembl"/>
        </authorList>
    </citation>
    <scope>IDENTIFICATION</scope>
</reference>
<dbReference type="Pfam" id="PF03456">
    <property type="entry name" value="uDENN"/>
    <property type="match status" value="1"/>
</dbReference>
<dbReference type="SMART" id="SM00800">
    <property type="entry name" value="uDENN"/>
    <property type="match status" value="1"/>
</dbReference>
<name>A0A3Q2GJV2_CYPVA</name>
<dbReference type="PANTHER" id="PTHR12296:SF16">
    <property type="entry name" value="C-MYC PROMOTER-BINDING PROTEIN"/>
    <property type="match status" value="1"/>
</dbReference>
<dbReference type="GeneTree" id="ENSGT00940000155263"/>
<evidence type="ECO:0000259" key="2">
    <source>
        <dbReference type="PROSITE" id="PS50211"/>
    </source>
</evidence>
<dbReference type="Gene3D" id="3.40.50.11500">
    <property type="match status" value="1"/>
</dbReference>
<dbReference type="OMA" id="IMVIMER"/>